<protein>
    <recommendedName>
        <fullName evidence="3">F-box protein</fullName>
    </recommendedName>
</protein>
<evidence type="ECO:0000313" key="2">
    <source>
        <dbReference type="Proteomes" id="UP001341840"/>
    </source>
</evidence>
<keyword evidence="2" id="KW-1185">Reference proteome</keyword>
<evidence type="ECO:0000313" key="1">
    <source>
        <dbReference type="EMBL" id="MED6118605.1"/>
    </source>
</evidence>
<organism evidence="1 2">
    <name type="scientific">Stylosanthes scabra</name>
    <dbReference type="NCBI Taxonomy" id="79078"/>
    <lineage>
        <taxon>Eukaryota</taxon>
        <taxon>Viridiplantae</taxon>
        <taxon>Streptophyta</taxon>
        <taxon>Embryophyta</taxon>
        <taxon>Tracheophyta</taxon>
        <taxon>Spermatophyta</taxon>
        <taxon>Magnoliopsida</taxon>
        <taxon>eudicotyledons</taxon>
        <taxon>Gunneridae</taxon>
        <taxon>Pentapetalae</taxon>
        <taxon>rosids</taxon>
        <taxon>fabids</taxon>
        <taxon>Fabales</taxon>
        <taxon>Fabaceae</taxon>
        <taxon>Papilionoideae</taxon>
        <taxon>50 kb inversion clade</taxon>
        <taxon>dalbergioids sensu lato</taxon>
        <taxon>Dalbergieae</taxon>
        <taxon>Pterocarpus clade</taxon>
        <taxon>Stylosanthes</taxon>
    </lineage>
</organism>
<dbReference type="EMBL" id="JASCZI010030216">
    <property type="protein sequence ID" value="MED6118605.1"/>
    <property type="molecule type" value="Genomic_DNA"/>
</dbReference>
<gene>
    <name evidence="1" type="ORF">PIB30_004209</name>
</gene>
<evidence type="ECO:0008006" key="3">
    <source>
        <dbReference type="Google" id="ProtNLM"/>
    </source>
</evidence>
<comment type="caution">
    <text evidence="1">The sequence shown here is derived from an EMBL/GenBank/DDBJ whole genome shotgun (WGS) entry which is preliminary data.</text>
</comment>
<name>A0ABU6R4S6_9FABA</name>
<dbReference type="Proteomes" id="UP001341840">
    <property type="component" value="Unassembled WGS sequence"/>
</dbReference>
<accession>A0ABU6R4S6</accession>
<sequence>MSAIGVLRNCLSFCLDHKKTHWAVWLLNNQSWTKLAMVTKNSISTVHDGICLRPVYIIEDDVLLAIGPDRKLHLVYLNDGRMVSLMIYRSSDDAVESPMSPEVGGMTGFVYYPSLVSPLGMVHFNPTSLTFR</sequence>
<reference evidence="1 2" key="1">
    <citation type="journal article" date="2023" name="Plants (Basel)">
        <title>Bridging the Gap: Combining Genomics and Transcriptomics Approaches to Understand Stylosanthes scabra, an Orphan Legume from the Brazilian Caatinga.</title>
        <authorList>
            <person name="Ferreira-Neto J.R.C."/>
            <person name="da Silva M.D."/>
            <person name="Binneck E."/>
            <person name="de Melo N.F."/>
            <person name="da Silva R.H."/>
            <person name="de Melo A.L.T.M."/>
            <person name="Pandolfi V."/>
            <person name="Bustamante F.O."/>
            <person name="Brasileiro-Vidal A.C."/>
            <person name="Benko-Iseppon A.M."/>
        </authorList>
    </citation>
    <scope>NUCLEOTIDE SEQUENCE [LARGE SCALE GENOMIC DNA]</scope>
    <source>
        <tissue evidence="1">Leaves</tissue>
    </source>
</reference>
<proteinExistence type="predicted"/>